<dbReference type="Pfam" id="PF02503">
    <property type="entry name" value="PP_kinase"/>
    <property type="match status" value="1"/>
</dbReference>
<proteinExistence type="inferred from homology"/>
<dbReference type="HAMAP" id="MF_00347">
    <property type="entry name" value="Polyphosphate_kinase"/>
    <property type="match status" value="1"/>
</dbReference>
<dbReference type="GO" id="GO:0006799">
    <property type="term" value="P:polyphosphate biosynthetic process"/>
    <property type="evidence" value="ECO:0007669"/>
    <property type="project" value="UniProtKB-UniRule"/>
</dbReference>
<dbReference type="GO" id="GO:0008976">
    <property type="term" value="F:polyphosphate kinase activity"/>
    <property type="evidence" value="ECO:0007669"/>
    <property type="project" value="UniProtKB-UniRule"/>
</dbReference>
<feature type="binding site" evidence="6">
    <location>
        <position position="588"/>
    </location>
    <ligand>
        <name>ATP</name>
        <dbReference type="ChEBI" id="CHEBI:30616"/>
    </ligand>
</feature>
<dbReference type="EC" id="2.7.4.1" evidence="6 7"/>
<evidence type="ECO:0000256" key="3">
    <source>
        <dbReference type="ARBA" id="ARBA00022741"/>
    </source>
</evidence>
<feature type="binding site" evidence="6">
    <location>
        <position position="428"/>
    </location>
    <ligand>
        <name>Mg(2+)</name>
        <dbReference type="ChEBI" id="CHEBI:18420"/>
    </ligand>
</feature>
<dbReference type="InterPro" id="IPR036830">
    <property type="entry name" value="PP_kinase_middle_dom_sf"/>
</dbReference>
<dbReference type="CDD" id="cd09168">
    <property type="entry name" value="PLDc_PaPPK1_C2_like"/>
    <property type="match status" value="1"/>
</dbReference>
<comment type="catalytic activity">
    <reaction evidence="6 7">
        <text>[phosphate](n) + ATP = [phosphate](n+1) + ADP</text>
        <dbReference type="Rhea" id="RHEA:19573"/>
        <dbReference type="Rhea" id="RHEA-COMP:9859"/>
        <dbReference type="Rhea" id="RHEA-COMP:14280"/>
        <dbReference type="ChEBI" id="CHEBI:16838"/>
        <dbReference type="ChEBI" id="CHEBI:30616"/>
        <dbReference type="ChEBI" id="CHEBI:456216"/>
        <dbReference type="EC" id="2.7.4.1"/>
    </reaction>
</comment>
<evidence type="ECO:0000256" key="4">
    <source>
        <dbReference type="ARBA" id="ARBA00022777"/>
    </source>
</evidence>
<comment type="cofactor">
    <cofactor evidence="6">
        <name>Mg(2+)</name>
        <dbReference type="ChEBI" id="CHEBI:18420"/>
    </cofactor>
</comment>
<dbReference type="Pfam" id="PF13089">
    <property type="entry name" value="PP_kinase_N"/>
    <property type="match status" value="1"/>
</dbReference>
<dbReference type="InterPro" id="IPR025200">
    <property type="entry name" value="PPK_C_dom2"/>
</dbReference>
<keyword evidence="6" id="KW-0460">Magnesium</keyword>
<keyword evidence="5 6" id="KW-0067">ATP-binding</keyword>
<dbReference type="Gene3D" id="3.30.1840.10">
    <property type="entry name" value="Polyphosphate kinase middle domain"/>
    <property type="match status" value="1"/>
</dbReference>
<dbReference type="InterPro" id="IPR003414">
    <property type="entry name" value="PP_kinase"/>
</dbReference>
<evidence type="ECO:0000313" key="12">
    <source>
        <dbReference type="EMBL" id="TCO80618.1"/>
    </source>
</evidence>
<dbReference type="AlphaFoldDB" id="A0A4R2LCP5"/>
<feature type="binding site" evidence="6">
    <location>
        <position position="398"/>
    </location>
    <ligand>
        <name>Mg(2+)</name>
        <dbReference type="ChEBI" id="CHEBI:18420"/>
    </ligand>
</feature>
<evidence type="ECO:0000313" key="13">
    <source>
        <dbReference type="Proteomes" id="UP000295765"/>
    </source>
</evidence>
<keyword evidence="4 6" id="KW-0418">Kinase</keyword>
<comment type="caution">
    <text evidence="12">The sequence shown here is derived from an EMBL/GenBank/DDBJ whole genome shotgun (WGS) entry which is preliminary data.</text>
</comment>
<feature type="domain" description="Polyphosphate kinase middle" evidence="8">
    <location>
        <begin position="148"/>
        <end position="325"/>
    </location>
</feature>
<organism evidence="12 13">
    <name type="scientific">Plasticicumulans lactativorans</name>
    <dbReference type="NCBI Taxonomy" id="1133106"/>
    <lineage>
        <taxon>Bacteria</taxon>
        <taxon>Pseudomonadati</taxon>
        <taxon>Pseudomonadota</taxon>
        <taxon>Gammaproteobacteria</taxon>
        <taxon>Candidatus Competibacteraceae</taxon>
        <taxon>Plasticicumulans</taxon>
    </lineage>
</organism>
<feature type="binding site" evidence="6">
    <location>
        <position position="491"/>
    </location>
    <ligand>
        <name>ATP</name>
        <dbReference type="ChEBI" id="CHEBI:30616"/>
    </ligand>
</feature>
<feature type="binding site" evidence="6">
    <location>
        <position position="72"/>
    </location>
    <ligand>
        <name>ATP</name>
        <dbReference type="ChEBI" id="CHEBI:30616"/>
    </ligand>
</feature>
<comment type="PTM">
    <text evidence="6 7">An intermediate of this reaction is the autophosphorylated ppk in which a phosphate is covalently linked to a histidine residue through a N-P bond.</text>
</comment>
<feature type="domain" description="Polyphosphate kinase C-terminal" evidence="10">
    <location>
        <begin position="527"/>
        <end position="692"/>
    </location>
</feature>
<dbReference type="OrthoDB" id="9761456at2"/>
<evidence type="ECO:0000259" key="10">
    <source>
        <dbReference type="Pfam" id="PF13090"/>
    </source>
</evidence>
<dbReference type="PANTHER" id="PTHR30218">
    <property type="entry name" value="POLYPHOSPHATE KINASE"/>
    <property type="match status" value="1"/>
</dbReference>
<dbReference type="PIRSF" id="PIRSF015589">
    <property type="entry name" value="PP_kinase"/>
    <property type="match status" value="1"/>
</dbReference>
<dbReference type="GO" id="GO:0046872">
    <property type="term" value="F:metal ion binding"/>
    <property type="evidence" value="ECO:0007669"/>
    <property type="project" value="UniProtKB-KW"/>
</dbReference>
<gene>
    <name evidence="6" type="primary">ppk</name>
    <name evidence="12" type="ORF">EV699_11396</name>
</gene>
<sequence>MNEPVKLPLSLDGAKGQAAAPARAEIDLNSPEFYLNRELTWLEFNRRVLHEAQDARTPLLERVKFLAIVSSNLDEFFMKRIGGLKQQIGAGVKTLTVDGRSARQQLTETYATVRALVEEMNVLALELHKLLKEHEIYVRSYKRLNPAQQAELRDYYIRNIFPLVTPQAMDPAHPFPFISNLSLNLLVCVRYPNDEQNSLARVKVPIGMGIPRFLMLAEGTFFVPLEDVMANNLDLLFPGMEIVSCELFRVTRNAVVERAEEQAEDLLVLIESELRDRKFAPIVRLEVVANMDPVHRGMLAAELGLDEANDVFEVGGMMAMRDLFQVAGLDRPELHDVPHAPLDHPKLAGALNVFHAIRDAGTILLQHPYESFATSVERFVREASRDPKVLAIKMTLYRTSADSKIIEYLLDAARNGKQVAVVVELKARFDEAANIRWASRLEVAGIHVNYGVVGLKTHSKVVFVVRRDYSGLRRYAHIGTGNYHPGTARLYTDLGILTCDDVIGEDLTEFFNYLTTGFTPKRNYRKLLPAPKLLKSSLLEKIEREIKLHAGKGGGLIQFKMNALEDADITAALYRASQAGVRVDLIVRDTCRLRPGLPGLSDNVRVVSIVGRFLEHARIFYFRNGGHEEYFIGSADAMKRNLESRVEVVTPVEHAEARAELRAILDTQLNDQRSAWEMQADGSYVQRQPKAGAEARGSHELLVEAAERRLREANRLKKRRPKGIARRPGH</sequence>
<evidence type="ECO:0000259" key="9">
    <source>
        <dbReference type="Pfam" id="PF13089"/>
    </source>
</evidence>
<evidence type="ECO:0000256" key="7">
    <source>
        <dbReference type="RuleBase" id="RU003800"/>
    </source>
</evidence>
<feature type="binding site" evidence="6">
    <location>
        <position position="616"/>
    </location>
    <ligand>
        <name>ATP</name>
        <dbReference type="ChEBI" id="CHEBI:30616"/>
    </ligand>
</feature>
<evidence type="ECO:0000259" key="11">
    <source>
        <dbReference type="Pfam" id="PF17941"/>
    </source>
</evidence>
<dbReference type="SUPFAM" id="SSF56024">
    <property type="entry name" value="Phospholipase D/nuclease"/>
    <property type="match status" value="2"/>
</dbReference>
<comment type="similarity">
    <text evidence="6 7">Belongs to the polyphosphate kinase 1 (PPK1) family.</text>
</comment>
<name>A0A4R2LCP5_9GAMM</name>
<feature type="active site" description="Phosphohistidine intermediate" evidence="6">
    <location>
        <position position="458"/>
    </location>
</feature>
<evidence type="ECO:0000259" key="8">
    <source>
        <dbReference type="Pfam" id="PF02503"/>
    </source>
</evidence>
<dbReference type="NCBIfam" id="TIGR03705">
    <property type="entry name" value="poly_P_kin"/>
    <property type="match status" value="1"/>
</dbReference>
<dbReference type="EMBL" id="SLWY01000013">
    <property type="protein sequence ID" value="TCO80618.1"/>
    <property type="molecule type" value="Genomic_DNA"/>
</dbReference>
<keyword evidence="1 6" id="KW-0597">Phosphoprotein</keyword>
<dbReference type="Pfam" id="PF13090">
    <property type="entry name" value="PP_kinase_C"/>
    <property type="match status" value="1"/>
</dbReference>
<evidence type="ECO:0000256" key="2">
    <source>
        <dbReference type="ARBA" id="ARBA00022679"/>
    </source>
</evidence>
<dbReference type="InterPro" id="IPR024953">
    <property type="entry name" value="PP_kinase_middle"/>
</dbReference>
<dbReference type="GO" id="GO:0009358">
    <property type="term" value="C:polyphosphate kinase complex"/>
    <property type="evidence" value="ECO:0007669"/>
    <property type="project" value="InterPro"/>
</dbReference>
<dbReference type="NCBIfam" id="NF003918">
    <property type="entry name" value="PRK05443.1-2"/>
    <property type="match status" value="1"/>
</dbReference>
<dbReference type="PANTHER" id="PTHR30218:SF0">
    <property type="entry name" value="POLYPHOSPHATE KINASE"/>
    <property type="match status" value="1"/>
</dbReference>
<dbReference type="RefSeq" id="WP_132543285.1">
    <property type="nucleotide sequence ID" value="NZ_SLWY01000013.1"/>
</dbReference>
<evidence type="ECO:0000256" key="5">
    <source>
        <dbReference type="ARBA" id="ARBA00022840"/>
    </source>
</evidence>
<feature type="domain" description="Polyphosphate kinase N-terminal" evidence="9">
    <location>
        <begin position="34"/>
        <end position="138"/>
    </location>
</feature>
<keyword evidence="13" id="KW-1185">Reference proteome</keyword>
<accession>A0A4R2LCP5</accession>
<dbReference type="Pfam" id="PF17941">
    <property type="entry name" value="PP_kinase_C_1"/>
    <property type="match status" value="1"/>
</dbReference>
<dbReference type="Proteomes" id="UP000295765">
    <property type="component" value="Unassembled WGS sequence"/>
</dbReference>
<reference evidence="12 13" key="1">
    <citation type="submission" date="2019-03" db="EMBL/GenBank/DDBJ databases">
        <title>Genomic Encyclopedia of Type Strains, Phase IV (KMG-IV): sequencing the most valuable type-strain genomes for metagenomic binning, comparative biology and taxonomic classification.</title>
        <authorList>
            <person name="Goeker M."/>
        </authorList>
    </citation>
    <scope>NUCLEOTIDE SEQUENCE [LARGE SCALE GENOMIC DNA]</scope>
    <source>
        <strain evidence="12 13">DSM 25287</strain>
    </source>
</reference>
<feature type="domain" description="Polyphosphate kinase C-terminal" evidence="11">
    <location>
        <begin position="353"/>
        <end position="516"/>
    </location>
</feature>
<protein>
    <recommendedName>
        <fullName evidence="6 7">Polyphosphate kinase</fullName>
        <ecNumber evidence="6 7">2.7.4.1</ecNumber>
    </recommendedName>
    <alternativeName>
        <fullName evidence="6">ATP-polyphosphate phosphotransferase</fullName>
    </alternativeName>
    <alternativeName>
        <fullName evidence="6">Polyphosphoric acid kinase</fullName>
    </alternativeName>
</protein>
<dbReference type="Gene3D" id="3.30.870.10">
    <property type="entry name" value="Endonuclease Chain A"/>
    <property type="match status" value="2"/>
</dbReference>
<dbReference type="InterPro" id="IPR041108">
    <property type="entry name" value="PP_kinase_C_1"/>
</dbReference>
<dbReference type="NCBIfam" id="NF003921">
    <property type="entry name" value="PRK05443.2-2"/>
    <property type="match status" value="1"/>
</dbReference>
<evidence type="ECO:0000256" key="6">
    <source>
        <dbReference type="HAMAP-Rule" id="MF_00347"/>
    </source>
</evidence>
<keyword evidence="3 6" id="KW-0547">Nucleotide-binding</keyword>
<dbReference type="Gene3D" id="1.20.58.310">
    <property type="entry name" value="Polyphosphate kinase N-terminal domain"/>
    <property type="match status" value="1"/>
</dbReference>
<keyword evidence="2 6" id="KW-0808">Transferase</keyword>
<dbReference type="GO" id="GO:0005524">
    <property type="term" value="F:ATP binding"/>
    <property type="evidence" value="ECO:0007669"/>
    <property type="project" value="UniProtKB-KW"/>
</dbReference>
<dbReference type="SUPFAM" id="SSF140356">
    <property type="entry name" value="PPK N-terminal domain-like"/>
    <property type="match status" value="1"/>
</dbReference>
<dbReference type="CDD" id="cd09165">
    <property type="entry name" value="PLDc_PaPPK1_C1_like"/>
    <property type="match status" value="1"/>
</dbReference>
<dbReference type="SUPFAM" id="SSF143724">
    <property type="entry name" value="PHP14-like"/>
    <property type="match status" value="1"/>
</dbReference>
<comment type="function">
    <text evidence="6 7">Catalyzes the reversible transfer of the terminal phosphate of ATP to form a long-chain polyphosphate (polyP).</text>
</comment>
<evidence type="ECO:0000256" key="1">
    <source>
        <dbReference type="ARBA" id="ARBA00022553"/>
    </source>
</evidence>
<dbReference type="NCBIfam" id="NF003917">
    <property type="entry name" value="PRK05443.1-1"/>
    <property type="match status" value="1"/>
</dbReference>
<dbReference type="InterPro" id="IPR025198">
    <property type="entry name" value="PPK_N_dom"/>
</dbReference>
<dbReference type="InterPro" id="IPR036832">
    <property type="entry name" value="PPK_N_dom_sf"/>
</dbReference>
<keyword evidence="6" id="KW-0479">Metal-binding</keyword>